<reference evidence="3" key="1">
    <citation type="submission" date="2016-12" db="EMBL/GenBank/DDBJ databases">
        <authorList>
            <person name="Varghese N."/>
            <person name="Submissions S."/>
        </authorList>
    </citation>
    <scope>NUCLEOTIDE SEQUENCE [LARGE SCALE GENOMIC DNA]</scope>
    <source>
        <strain evidence="3">DSM 16779</strain>
    </source>
</reference>
<dbReference type="AlphaFoldDB" id="A0A1N6FE91"/>
<evidence type="ECO:0000313" key="3">
    <source>
        <dbReference type="Proteomes" id="UP000184782"/>
    </source>
</evidence>
<evidence type="ECO:0000313" key="2">
    <source>
        <dbReference type="EMBL" id="SIN93577.1"/>
    </source>
</evidence>
<dbReference type="Proteomes" id="UP000184782">
    <property type="component" value="Unassembled WGS sequence"/>
</dbReference>
<protein>
    <recommendedName>
        <fullName evidence="1">Pvc16 N-terminal domain-containing protein</fullName>
    </recommendedName>
</protein>
<dbReference type="Pfam" id="PF14065">
    <property type="entry name" value="Pvc16_N"/>
    <property type="match status" value="1"/>
</dbReference>
<feature type="domain" description="Pvc16 N-terminal" evidence="1">
    <location>
        <begin position="4"/>
        <end position="179"/>
    </location>
</feature>
<accession>A0A1N6FE91</accession>
<sequence>MINEVLTILKNQLNSSEGLQDVLGDIAVVDDIAKHDDDTSGLDNKVVITLLNVEEESTLKNRSRYNKVQISENPTQFDMKMESPPAYLNLYVMIAAHRATYANALANISKVIEVFQTNNVLEYLDPEDERENDFKFRIELHTIPFEQLSYIWGLLGGKVMPSVLYKISVIKIVAKDVTSIELINDVNIESIKVN</sequence>
<dbReference type="OrthoDB" id="7560784at2"/>
<dbReference type="RefSeq" id="WP_074229411.1">
    <property type="nucleotide sequence ID" value="NZ_CP142423.1"/>
</dbReference>
<keyword evidence="3" id="KW-1185">Reference proteome</keyword>
<name>A0A1N6FE91_9FLAO</name>
<evidence type="ECO:0000259" key="1">
    <source>
        <dbReference type="Pfam" id="PF14065"/>
    </source>
</evidence>
<proteinExistence type="predicted"/>
<dbReference type="STRING" id="59733.SAMN05421769_1233"/>
<dbReference type="InterPro" id="IPR025351">
    <property type="entry name" value="Pvc16_N"/>
</dbReference>
<dbReference type="EMBL" id="FSRQ01000001">
    <property type="protein sequence ID" value="SIN93577.1"/>
    <property type="molecule type" value="Genomic_DNA"/>
</dbReference>
<gene>
    <name evidence="2" type="ORF">SAMN05421769_1233</name>
</gene>
<organism evidence="2 3">
    <name type="scientific">Chryseobacterium scophthalmum</name>
    <dbReference type="NCBI Taxonomy" id="59733"/>
    <lineage>
        <taxon>Bacteria</taxon>
        <taxon>Pseudomonadati</taxon>
        <taxon>Bacteroidota</taxon>
        <taxon>Flavobacteriia</taxon>
        <taxon>Flavobacteriales</taxon>
        <taxon>Weeksellaceae</taxon>
        <taxon>Chryseobacterium group</taxon>
        <taxon>Chryseobacterium</taxon>
    </lineage>
</organism>